<organism evidence="7 8">
    <name type="scientific">Halovenus aranensis</name>
    <dbReference type="NCBI Taxonomy" id="890420"/>
    <lineage>
        <taxon>Archaea</taxon>
        <taxon>Methanobacteriati</taxon>
        <taxon>Methanobacteriota</taxon>
        <taxon>Stenosarchaea group</taxon>
        <taxon>Halobacteria</taxon>
        <taxon>Halobacteriales</taxon>
        <taxon>Haloarculaceae</taxon>
        <taxon>Halovenus</taxon>
    </lineage>
</organism>
<evidence type="ECO:0000259" key="6">
    <source>
        <dbReference type="Pfam" id="PF01935"/>
    </source>
</evidence>
<comment type="similarity">
    <text evidence="1">Belongs to the HerA family.</text>
</comment>
<comment type="catalytic activity">
    <reaction evidence="2">
        <text>Couples ATP hydrolysis with the unwinding of duplex DNA by translocating in the 3'-5' direction.</text>
        <dbReference type="EC" id="5.6.2.4"/>
    </reaction>
</comment>
<proteinExistence type="inferred from homology"/>
<evidence type="ECO:0000256" key="2">
    <source>
        <dbReference type="ARBA" id="ARBA00034617"/>
    </source>
</evidence>
<feature type="domain" description="Helicase HerA central" evidence="6">
    <location>
        <begin position="42"/>
        <end position="120"/>
    </location>
</feature>
<reference evidence="7 8" key="1">
    <citation type="submission" date="2016-10" db="EMBL/GenBank/DDBJ databases">
        <authorList>
            <person name="de Groot N.N."/>
        </authorList>
    </citation>
    <scope>NUCLEOTIDE SEQUENCE [LARGE SCALE GENOMIC DNA]</scope>
    <source>
        <strain evidence="7 8">IBRC-M10015</strain>
    </source>
</reference>
<dbReference type="InterPro" id="IPR027417">
    <property type="entry name" value="P-loop_NTPase"/>
</dbReference>
<evidence type="ECO:0000256" key="1">
    <source>
        <dbReference type="ARBA" id="ARBA00007816"/>
    </source>
</evidence>
<dbReference type="OrthoDB" id="107033at2157"/>
<evidence type="ECO:0000256" key="4">
    <source>
        <dbReference type="ARBA" id="ARBA00048988"/>
    </source>
</evidence>
<dbReference type="RefSeq" id="WP_092698242.1">
    <property type="nucleotide sequence ID" value="NZ_FNFC01000001.1"/>
</dbReference>
<dbReference type="GO" id="GO:0043138">
    <property type="term" value="F:3'-5' DNA helicase activity"/>
    <property type="evidence" value="ECO:0007669"/>
    <property type="project" value="UniProtKB-EC"/>
</dbReference>
<dbReference type="Gene3D" id="3.40.50.300">
    <property type="entry name" value="P-loop containing nucleotide triphosphate hydrolases"/>
    <property type="match status" value="2"/>
</dbReference>
<name>A0A1G8RQF6_9EURY</name>
<feature type="region of interest" description="Disordered" evidence="5">
    <location>
        <begin position="332"/>
        <end position="357"/>
    </location>
</feature>
<keyword evidence="8" id="KW-1185">Reference proteome</keyword>
<gene>
    <name evidence="7" type="ORF">SAMN05216226_10155</name>
</gene>
<comment type="catalytic activity">
    <reaction evidence="3">
        <text>ATP + H2O = ADP + phosphate + H(+)</text>
        <dbReference type="Rhea" id="RHEA:13065"/>
        <dbReference type="ChEBI" id="CHEBI:15377"/>
        <dbReference type="ChEBI" id="CHEBI:15378"/>
        <dbReference type="ChEBI" id="CHEBI:30616"/>
        <dbReference type="ChEBI" id="CHEBI:43474"/>
        <dbReference type="ChEBI" id="CHEBI:456216"/>
        <dbReference type="EC" id="5.6.2.3"/>
    </reaction>
</comment>
<dbReference type="PANTHER" id="PTHR42957">
    <property type="entry name" value="HELICASE MJ1565-RELATED"/>
    <property type="match status" value="1"/>
</dbReference>
<evidence type="ECO:0000256" key="5">
    <source>
        <dbReference type="SAM" id="MobiDB-lite"/>
    </source>
</evidence>
<evidence type="ECO:0000313" key="8">
    <source>
        <dbReference type="Proteomes" id="UP000198856"/>
    </source>
</evidence>
<dbReference type="InterPro" id="IPR008571">
    <property type="entry name" value="HerA-like"/>
</dbReference>
<sequence>MGFVIGRADNAVRGRPTGRLGRYRALDGSAGTALSLDLDTPHAMLVVGKRGYGKSYTLGVIAEELARADGLAPVVIDPMGVFDTLTDAGTQEAVPATVCEHPTVAPDTLDPKSWCALLGLSPESGPGSLVWQAAQGADSIAAMKAAVRETDARDSDSRSAHNHLELADSWGVFDTDGLDEATLSSGAVTVLDVSGLDAEPMNAVCRGVADILYHARLTDNIDRLPWLLVDEAHAFFNGVAGSALRLLLTRGRAPGVSLVAATQRPSAIPTVGISQADILVSHRLTATDDLAALEAARPTYLDGDFADRLPAQPGEVLIVDDATETVHAARIRTRETPHGGESPRASELATDAQLIEE</sequence>
<comment type="catalytic activity">
    <reaction evidence="4">
        <text>ATP + H2O = ADP + phosphate + H(+)</text>
        <dbReference type="Rhea" id="RHEA:13065"/>
        <dbReference type="ChEBI" id="CHEBI:15377"/>
        <dbReference type="ChEBI" id="CHEBI:15378"/>
        <dbReference type="ChEBI" id="CHEBI:30616"/>
        <dbReference type="ChEBI" id="CHEBI:43474"/>
        <dbReference type="ChEBI" id="CHEBI:456216"/>
        <dbReference type="EC" id="5.6.2.4"/>
    </reaction>
</comment>
<evidence type="ECO:0000256" key="3">
    <source>
        <dbReference type="ARBA" id="ARBA00048954"/>
    </source>
</evidence>
<protein>
    <recommendedName>
        <fullName evidence="6">Helicase HerA central domain-containing protein</fullName>
    </recommendedName>
</protein>
<evidence type="ECO:0000313" key="7">
    <source>
        <dbReference type="EMBL" id="SDJ19176.1"/>
    </source>
</evidence>
<dbReference type="Proteomes" id="UP000198856">
    <property type="component" value="Unassembled WGS sequence"/>
</dbReference>
<dbReference type="EMBL" id="FNFC01000001">
    <property type="protein sequence ID" value="SDJ19176.1"/>
    <property type="molecule type" value="Genomic_DNA"/>
</dbReference>
<dbReference type="Pfam" id="PF01935">
    <property type="entry name" value="DUF87"/>
    <property type="match status" value="1"/>
</dbReference>
<dbReference type="STRING" id="890420.SAMN05216226_10155"/>
<dbReference type="GO" id="GO:0043139">
    <property type="term" value="F:5'-3' DNA helicase activity"/>
    <property type="evidence" value="ECO:0007669"/>
    <property type="project" value="UniProtKB-EC"/>
</dbReference>
<dbReference type="AlphaFoldDB" id="A0A1G8RQF6"/>
<dbReference type="SUPFAM" id="SSF52540">
    <property type="entry name" value="P-loop containing nucleoside triphosphate hydrolases"/>
    <property type="match status" value="1"/>
</dbReference>
<accession>A0A1G8RQF6</accession>
<dbReference type="InterPro" id="IPR002789">
    <property type="entry name" value="HerA_central"/>
</dbReference>
<dbReference type="PANTHER" id="PTHR42957:SF1">
    <property type="entry name" value="HELICASE MJ1565-RELATED"/>
    <property type="match status" value="1"/>
</dbReference>